<evidence type="ECO:0000313" key="4">
    <source>
        <dbReference type="EMBL" id="KGA19154.1"/>
    </source>
</evidence>
<organism evidence="4">
    <name type="scientific">freshwater metagenome</name>
    <dbReference type="NCBI Taxonomy" id="449393"/>
    <lineage>
        <taxon>unclassified sequences</taxon>
        <taxon>metagenomes</taxon>
        <taxon>ecological metagenomes</taxon>
    </lineage>
</organism>
<name>A0A094QAK6_9ZZZZ</name>
<accession>A0A094QAK6</accession>
<dbReference type="PANTHER" id="PTHR42804">
    <property type="entry name" value="ALDEHYDE DEHYDROGENASE"/>
    <property type="match status" value="1"/>
</dbReference>
<dbReference type="PANTHER" id="PTHR42804:SF1">
    <property type="entry name" value="ALDEHYDE DEHYDROGENASE-RELATED"/>
    <property type="match status" value="1"/>
</dbReference>
<keyword evidence="2" id="KW-0560">Oxidoreductase</keyword>
<comment type="similarity">
    <text evidence="1">Belongs to the aldehyde dehydrogenase family.</text>
</comment>
<reference evidence="4" key="1">
    <citation type="submission" date="2014-06" db="EMBL/GenBank/DDBJ databases">
        <title>Key roles for freshwater Actinobacteria revealed by deep metagenomic sequencing.</title>
        <authorList>
            <person name="Ghai R."/>
            <person name="Mizuno C.M."/>
            <person name="Picazo A."/>
            <person name="Camacho A."/>
            <person name="Rodriguez-Valera F."/>
        </authorList>
    </citation>
    <scope>NUCLEOTIDE SEQUENCE</scope>
</reference>
<dbReference type="InterPro" id="IPR016161">
    <property type="entry name" value="Ald_DH/histidinol_DH"/>
</dbReference>
<comment type="caution">
    <text evidence="4">The sequence shown here is derived from an EMBL/GenBank/DDBJ whole genome shotgun (WGS) entry which is preliminary data.</text>
</comment>
<gene>
    <name evidence="4" type="ORF">GM51_7180</name>
</gene>
<dbReference type="InterPro" id="IPR029510">
    <property type="entry name" value="Ald_DH_CS_GLU"/>
</dbReference>
<dbReference type="InterPro" id="IPR016162">
    <property type="entry name" value="Ald_DH_N"/>
</dbReference>
<feature type="domain" description="Aldehyde dehydrogenase" evidence="3">
    <location>
        <begin position="27"/>
        <end position="494"/>
    </location>
</feature>
<dbReference type="GO" id="GO:0016620">
    <property type="term" value="F:oxidoreductase activity, acting on the aldehyde or oxo group of donors, NAD or NADP as acceptor"/>
    <property type="evidence" value="ECO:0007669"/>
    <property type="project" value="InterPro"/>
</dbReference>
<dbReference type="InterPro" id="IPR015590">
    <property type="entry name" value="Aldehyde_DH_dom"/>
</dbReference>
<protein>
    <recommendedName>
        <fullName evidence="3">Aldehyde dehydrogenase domain-containing protein</fullName>
    </recommendedName>
</protein>
<dbReference type="Pfam" id="PF00171">
    <property type="entry name" value="Aldedh"/>
    <property type="match status" value="1"/>
</dbReference>
<evidence type="ECO:0000256" key="2">
    <source>
        <dbReference type="ARBA" id="ARBA00023002"/>
    </source>
</evidence>
<dbReference type="InterPro" id="IPR016163">
    <property type="entry name" value="Ald_DH_C"/>
</dbReference>
<dbReference type="Gene3D" id="3.40.605.10">
    <property type="entry name" value="Aldehyde Dehydrogenase, Chain A, domain 1"/>
    <property type="match status" value="1"/>
</dbReference>
<evidence type="ECO:0000256" key="1">
    <source>
        <dbReference type="ARBA" id="ARBA00009986"/>
    </source>
</evidence>
<dbReference type="AlphaFoldDB" id="A0A094QAK6"/>
<dbReference type="SUPFAM" id="SSF53720">
    <property type="entry name" value="ALDH-like"/>
    <property type="match status" value="1"/>
</dbReference>
<evidence type="ECO:0000259" key="3">
    <source>
        <dbReference type="Pfam" id="PF00171"/>
    </source>
</evidence>
<dbReference type="FunFam" id="3.40.605.10:FF:000007">
    <property type="entry name" value="NAD/NADP-dependent betaine aldehyde dehydrogenase"/>
    <property type="match status" value="1"/>
</dbReference>
<proteinExistence type="inferred from homology"/>
<dbReference type="PROSITE" id="PS00687">
    <property type="entry name" value="ALDEHYDE_DEHYDR_GLU"/>
    <property type="match status" value="1"/>
</dbReference>
<dbReference type="EMBL" id="JNSL01000034">
    <property type="protein sequence ID" value="KGA19154.1"/>
    <property type="molecule type" value="Genomic_DNA"/>
</dbReference>
<dbReference type="Gene3D" id="3.40.309.10">
    <property type="entry name" value="Aldehyde Dehydrogenase, Chain A, domain 2"/>
    <property type="match status" value="1"/>
</dbReference>
<sequence>MSIDISLEKDKFLATYTRNEFFIGGQWVKPNSTNRIEIISPSTEESIGSVPDANSKDIDAAVTAASRAYKDKSGWASYSVEQRAELMRKLADILEKKHLELSILYAHELGRPFRPTFTRPSRAAELLRYYADLALTISLDEMRPIPALQNPTSVRRSSVKLESRGVTAVIVPYNGTLEMGMFKVGPTLALGGTVVLKPSPQSPLEGYIFAEAVIEAGFPAGVINVLPGSREAGESLVAHDEIGIVGFTGSTGTGKAIAQTCAAKFTPTVLELGGKSAAILRSDVDVELFAKNLPYLGFTFTGQNCFIHSRVIVHKSKFDEVRQAMIESAAGINVGDPFADETHNGPLISGAHREKVESYIASGLSEGAEIAYGGKRPETLDKGWYLEPTILQNVRSEMKVSQEEIFGPVISLLVADSDEQAIAIANDSEFGLAGSVWSQDEESARAVADQVDTGSIGINCFGFNTAAPFGGRKNSGIGTELGVEGFLAYAKYKSTHYSK</sequence>